<organism evidence="2 3">
    <name type="scientific">Bacillus salitolerans</name>
    <dbReference type="NCBI Taxonomy" id="1437434"/>
    <lineage>
        <taxon>Bacteria</taxon>
        <taxon>Bacillati</taxon>
        <taxon>Bacillota</taxon>
        <taxon>Bacilli</taxon>
        <taxon>Bacillales</taxon>
        <taxon>Bacillaceae</taxon>
        <taxon>Bacillus</taxon>
    </lineage>
</organism>
<sequence>MDLQRKGSEVIYTKMVVFIALFFAMTYQIAYGKDTLSPVAVIHQFYEDVSHNRWDEAPYWWIEQQRVELKGFFENENNIREKKGLYNLKEAKLVMWKELPYEYGLSYVPSEYMDFFTKDKKIYYVGVNYTVHKQTQSFIDGTNYFLIAMVRENGDWKIALTTHVTVSSIIEDGHGFGTEDECTYDKRRLKDVD</sequence>
<feature type="transmembrane region" description="Helical" evidence="1">
    <location>
        <begin position="12"/>
        <end position="31"/>
    </location>
</feature>
<protein>
    <recommendedName>
        <fullName evidence="4">DUF4829 domain-containing protein</fullName>
    </recommendedName>
</protein>
<keyword evidence="1" id="KW-0472">Membrane</keyword>
<name>A0ABW4LS40_9BACI</name>
<evidence type="ECO:0000313" key="3">
    <source>
        <dbReference type="Proteomes" id="UP001597214"/>
    </source>
</evidence>
<gene>
    <name evidence="2" type="ORF">ACFSCX_15195</name>
</gene>
<dbReference type="RefSeq" id="WP_377929099.1">
    <property type="nucleotide sequence ID" value="NZ_JBHUEM010000024.1"/>
</dbReference>
<keyword evidence="3" id="KW-1185">Reference proteome</keyword>
<keyword evidence="1" id="KW-1133">Transmembrane helix</keyword>
<comment type="caution">
    <text evidence="2">The sequence shown here is derived from an EMBL/GenBank/DDBJ whole genome shotgun (WGS) entry which is preliminary data.</text>
</comment>
<accession>A0ABW4LS40</accession>
<dbReference type="Proteomes" id="UP001597214">
    <property type="component" value="Unassembled WGS sequence"/>
</dbReference>
<evidence type="ECO:0000256" key="1">
    <source>
        <dbReference type="SAM" id="Phobius"/>
    </source>
</evidence>
<reference evidence="3" key="1">
    <citation type="journal article" date="2019" name="Int. J. Syst. Evol. Microbiol.">
        <title>The Global Catalogue of Microorganisms (GCM) 10K type strain sequencing project: providing services to taxonomists for standard genome sequencing and annotation.</title>
        <authorList>
            <consortium name="The Broad Institute Genomics Platform"/>
            <consortium name="The Broad Institute Genome Sequencing Center for Infectious Disease"/>
            <person name="Wu L."/>
            <person name="Ma J."/>
        </authorList>
    </citation>
    <scope>NUCLEOTIDE SEQUENCE [LARGE SCALE GENOMIC DNA]</scope>
    <source>
        <strain evidence="3">CCUG 49339</strain>
    </source>
</reference>
<evidence type="ECO:0008006" key="4">
    <source>
        <dbReference type="Google" id="ProtNLM"/>
    </source>
</evidence>
<keyword evidence="1" id="KW-0812">Transmembrane</keyword>
<proteinExistence type="predicted"/>
<evidence type="ECO:0000313" key="2">
    <source>
        <dbReference type="EMBL" id="MFD1737881.1"/>
    </source>
</evidence>
<dbReference type="EMBL" id="JBHUEM010000024">
    <property type="protein sequence ID" value="MFD1737881.1"/>
    <property type="molecule type" value="Genomic_DNA"/>
</dbReference>